<accession>A0A097EJ58</accession>
<evidence type="ECO:0000313" key="8">
    <source>
        <dbReference type="EMBL" id="AIT07606.1"/>
    </source>
</evidence>
<dbReference type="Proteomes" id="UP000033200">
    <property type="component" value="Chromosome"/>
</dbReference>
<feature type="domain" description="Core-binding (CB)" evidence="7">
    <location>
        <begin position="102"/>
        <end position="175"/>
    </location>
</feature>
<evidence type="ECO:0000259" key="6">
    <source>
        <dbReference type="PROSITE" id="PS51898"/>
    </source>
</evidence>
<dbReference type="PANTHER" id="PTHR30629:SF2">
    <property type="entry name" value="PROPHAGE INTEGRASE INTS-RELATED"/>
    <property type="match status" value="1"/>
</dbReference>
<dbReference type="Gene3D" id="1.10.150.130">
    <property type="match status" value="1"/>
</dbReference>
<dbReference type="AlphaFoldDB" id="A0A097EJ58"/>
<dbReference type="GO" id="GO:0003677">
    <property type="term" value="F:DNA binding"/>
    <property type="evidence" value="ECO:0007669"/>
    <property type="project" value="UniProtKB-UniRule"/>
</dbReference>
<dbReference type="SUPFAM" id="SSF56349">
    <property type="entry name" value="DNA breaking-rejoining enzymes"/>
    <property type="match status" value="1"/>
</dbReference>
<name>A0A097EJ58_9SPHN</name>
<dbReference type="InterPro" id="IPR013762">
    <property type="entry name" value="Integrase-like_cat_sf"/>
</dbReference>
<evidence type="ECO:0000256" key="2">
    <source>
        <dbReference type="ARBA" id="ARBA00022908"/>
    </source>
</evidence>
<keyword evidence="4" id="KW-0233">DNA recombination</keyword>
<dbReference type="EMBL" id="CP009571">
    <property type="protein sequence ID" value="AIT07606.1"/>
    <property type="molecule type" value="Genomic_DNA"/>
</dbReference>
<sequence>MGNLTVLQVKAAKEPGRYSDGGGLLLVVRESGAKSWLWRGQADGKRRDIGLGTYPAVGLSEAREKAAATRKQLKAGEDPVAAKRAARQIIAAVPTFREAARLAHGEQQAGWRNPKHRAQWLSSLEAYAFPSMGDVTVDQIDSKMILGVLLPIWLTKPETARRVRQRIGAVLDWAHVHEHRANEAPMRSLSKGLPRQPKKDGHFAALPYDKLPGLMHTLGETESIGRLALQFLILTAARSGEVRGARWSEIDMAAAVWTVPADRMKAGKQHLVPLSAPALAILKRMAEVASDELVFPGITGRATDADTLGKGRPGALTRDAGKRPMSDMTLTKVLRTAGADDATVHGMRSSFRDWAAEQTAFPGEVVEAALAHTIGNKVEAAYRRTNYLEKRRGLMDAWACYLTRI</sequence>
<dbReference type="PROSITE" id="PS51900">
    <property type="entry name" value="CB"/>
    <property type="match status" value="1"/>
</dbReference>
<dbReference type="PROSITE" id="PS51898">
    <property type="entry name" value="TYR_RECOMBINASE"/>
    <property type="match status" value="1"/>
</dbReference>
<protein>
    <submittedName>
        <fullName evidence="8">Integrase</fullName>
    </submittedName>
</protein>
<dbReference type="InterPro" id="IPR025166">
    <property type="entry name" value="Integrase_DNA_bind_dom"/>
</dbReference>
<dbReference type="InterPro" id="IPR011010">
    <property type="entry name" value="DNA_brk_join_enz"/>
</dbReference>
<dbReference type="InterPro" id="IPR053876">
    <property type="entry name" value="Phage_int_M"/>
</dbReference>
<organism evidence="8 9">
    <name type="scientific">Sphingomonas taxi</name>
    <dbReference type="NCBI Taxonomy" id="1549858"/>
    <lineage>
        <taxon>Bacteria</taxon>
        <taxon>Pseudomonadati</taxon>
        <taxon>Pseudomonadota</taxon>
        <taxon>Alphaproteobacteria</taxon>
        <taxon>Sphingomonadales</taxon>
        <taxon>Sphingomonadaceae</taxon>
        <taxon>Sphingomonas</taxon>
    </lineage>
</organism>
<keyword evidence="9" id="KW-1185">Reference proteome</keyword>
<dbReference type="RefSeq" id="WP_038665246.1">
    <property type="nucleotide sequence ID" value="NZ_CP009571.1"/>
</dbReference>
<keyword evidence="2" id="KW-0229">DNA integration</keyword>
<evidence type="ECO:0000256" key="1">
    <source>
        <dbReference type="ARBA" id="ARBA00008857"/>
    </source>
</evidence>
<dbReference type="Pfam" id="PF00589">
    <property type="entry name" value="Phage_integrase"/>
    <property type="match status" value="1"/>
</dbReference>
<proteinExistence type="inferred from homology"/>
<dbReference type="Pfam" id="PF22022">
    <property type="entry name" value="Phage_int_M"/>
    <property type="match status" value="1"/>
</dbReference>
<dbReference type="Gene3D" id="3.30.160.390">
    <property type="entry name" value="Integrase, DNA-binding domain"/>
    <property type="match status" value="1"/>
</dbReference>
<dbReference type="Gene3D" id="1.10.443.10">
    <property type="entry name" value="Intergrase catalytic core"/>
    <property type="match status" value="1"/>
</dbReference>
<evidence type="ECO:0000256" key="4">
    <source>
        <dbReference type="ARBA" id="ARBA00023172"/>
    </source>
</evidence>
<reference evidence="8 9" key="1">
    <citation type="submission" date="2014-09" db="EMBL/GenBank/DDBJ databases">
        <title>Using Illumina technology Improving SMRT sequencing Genome Assembly by RASTools.</title>
        <authorList>
            <person name="Zhou Y."/>
            <person name="Ma T."/>
            <person name="Liu T."/>
        </authorList>
    </citation>
    <scope>NUCLEOTIDE SEQUENCE [LARGE SCALE GENOMIC DNA]</scope>
    <source>
        <strain evidence="8 9">ATCC 55669</strain>
    </source>
</reference>
<evidence type="ECO:0000313" key="9">
    <source>
        <dbReference type="Proteomes" id="UP000033200"/>
    </source>
</evidence>
<dbReference type="GO" id="GO:0015074">
    <property type="term" value="P:DNA integration"/>
    <property type="evidence" value="ECO:0007669"/>
    <property type="project" value="UniProtKB-KW"/>
</dbReference>
<dbReference type="PANTHER" id="PTHR30629">
    <property type="entry name" value="PROPHAGE INTEGRASE"/>
    <property type="match status" value="1"/>
</dbReference>
<dbReference type="HOGENOM" id="CLU_027562_0_2_5"/>
<dbReference type="InterPro" id="IPR002104">
    <property type="entry name" value="Integrase_catalytic"/>
</dbReference>
<gene>
    <name evidence="8" type="ORF">MC45_15910</name>
</gene>
<dbReference type="InterPro" id="IPR010998">
    <property type="entry name" value="Integrase_recombinase_N"/>
</dbReference>
<dbReference type="InterPro" id="IPR044068">
    <property type="entry name" value="CB"/>
</dbReference>
<dbReference type="Pfam" id="PF13356">
    <property type="entry name" value="Arm-DNA-bind_3"/>
    <property type="match status" value="1"/>
</dbReference>
<dbReference type="InterPro" id="IPR038488">
    <property type="entry name" value="Integrase_DNA-bd_sf"/>
</dbReference>
<dbReference type="CDD" id="cd00801">
    <property type="entry name" value="INT_P4_C"/>
    <property type="match status" value="1"/>
</dbReference>
<dbReference type="STRING" id="1549858.MC45_15910"/>
<evidence type="ECO:0000256" key="5">
    <source>
        <dbReference type="PROSITE-ProRule" id="PRU01248"/>
    </source>
</evidence>
<dbReference type="GO" id="GO:0006310">
    <property type="term" value="P:DNA recombination"/>
    <property type="evidence" value="ECO:0007669"/>
    <property type="project" value="UniProtKB-KW"/>
</dbReference>
<dbReference type="KEGG" id="stax:MC45_15910"/>
<keyword evidence="3 5" id="KW-0238">DNA-binding</keyword>
<dbReference type="InterPro" id="IPR050808">
    <property type="entry name" value="Phage_Integrase"/>
</dbReference>
<feature type="domain" description="Tyr recombinase" evidence="6">
    <location>
        <begin position="201"/>
        <end position="395"/>
    </location>
</feature>
<comment type="similarity">
    <text evidence="1">Belongs to the 'phage' integrase family.</text>
</comment>
<evidence type="ECO:0000259" key="7">
    <source>
        <dbReference type="PROSITE" id="PS51900"/>
    </source>
</evidence>
<evidence type="ECO:0000256" key="3">
    <source>
        <dbReference type="ARBA" id="ARBA00023125"/>
    </source>
</evidence>
<dbReference type="eggNOG" id="COG0582">
    <property type="taxonomic scope" value="Bacteria"/>
</dbReference>